<dbReference type="InterPro" id="IPR050980">
    <property type="entry name" value="2C_sensor_his_kinase"/>
</dbReference>
<dbReference type="PANTHER" id="PTHR44936">
    <property type="entry name" value="SENSOR PROTEIN CREC"/>
    <property type="match status" value="1"/>
</dbReference>
<dbReference type="Pfam" id="PF02518">
    <property type="entry name" value="HATPase_c"/>
    <property type="match status" value="1"/>
</dbReference>
<dbReference type="PANTHER" id="PTHR44936:SF9">
    <property type="entry name" value="SENSOR PROTEIN CREC"/>
    <property type="match status" value="1"/>
</dbReference>
<keyword evidence="3" id="KW-0597">Phosphoprotein</keyword>
<proteinExistence type="predicted"/>
<keyword evidence="4 9" id="KW-0808">Transferase</keyword>
<reference evidence="9" key="1">
    <citation type="submission" date="2023-07" db="EMBL/GenBank/DDBJ databases">
        <title>Genomic Encyclopedia of Type Strains, Phase IV (KMG-IV): sequencing the most valuable type-strain genomes for metagenomic binning, comparative biology and taxonomic classification.</title>
        <authorList>
            <person name="Goeker M."/>
        </authorList>
    </citation>
    <scope>NUCLEOTIDE SEQUENCE</scope>
    <source>
        <strain evidence="9">DSM 19659</strain>
    </source>
</reference>
<dbReference type="InterPro" id="IPR004358">
    <property type="entry name" value="Sig_transdc_His_kin-like_C"/>
</dbReference>
<gene>
    <name evidence="9" type="ORF">J2S20_001806</name>
</gene>
<keyword evidence="10" id="KW-1185">Reference proteome</keyword>
<dbReference type="PROSITE" id="PS50109">
    <property type="entry name" value="HIS_KIN"/>
    <property type="match status" value="1"/>
</dbReference>
<organism evidence="9 10">
    <name type="scientific">Moryella indoligenes</name>
    <dbReference type="NCBI Taxonomy" id="371674"/>
    <lineage>
        <taxon>Bacteria</taxon>
        <taxon>Bacillati</taxon>
        <taxon>Bacillota</taxon>
        <taxon>Clostridia</taxon>
        <taxon>Lachnospirales</taxon>
        <taxon>Lachnospiraceae</taxon>
        <taxon>Moryella</taxon>
    </lineage>
</organism>
<comment type="caution">
    <text evidence="9">The sequence shown here is derived from an EMBL/GenBank/DDBJ whole genome shotgun (WGS) entry which is preliminary data.</text>
</comment>
<keyword evidence="7" id="KW-1133">Transmembrane helix</keyword>
<dbReference type="AlphaFoldDB" id="A0AAE3VBJ4"/>
<dbReference type="SUPFAM" id="SSF55874">
    <property type="entry name" value="ATPase domain of HSP90 chaperone/DNA topoisomerase II/histidine kinase"/>
    <property type="match status" value="1"/>
</dbReference>
<evidence type="ECO:0000256" key="7">
    <source>
        <dbReference type="SAM" id="Phobius"/>
    </source>
</evidence>
<name>A0AAE3VBJ4_9FIRM</name>
<sequence>MRAMDCGPGRRPFEFHPLRRSILIGTLIAVMSQLYLNVFLSDFRISASVVLLPVLLMTVGIQLPTLSICLWSSGIVFLFRLLLLLLERRGLEAAVLQLVPGALYYIFYGLLFQLQIRNRNIASTPRVTVAAFFSDFGANMAEILLRISLLHAQKPDLQAFESLFLIALARTAMVLGLLLLDRQYRELQVRNEQEQRYQRLFLITTGLKNELYLMHKNSDEIERVMRNAYRLSEIMQQAGSEELGRMAFDIARDVHEIKKDYFRIIQGVEETVNSEYDEDHMHFRDLMEILEATLHGVLREKELNIRLIFDCRDDFMTGRHYALMMILKNLASNAIEAIEGIRRSGTIFVMEWKEGESYIFRVADDGPGIVRKNWEKIFRLGYSSKFDEKTGNIYRGVGLAGVKNIVEERLSGVISVESTLGHGAAFTVEIPAAVLELTDTERQSYEERVKLRAARRTEKGEED</sequence>
<evidence type="ECO:0000256" key="2">
    <source>
        <dbReference type="ARBA" id="ARBA00012438"/>
    </source>
</evidence>
<evidence type="ECO:0000256" key="4">
    <source>
        <dbReference type="ARBA" id="ARBA00022679"/>
    </source>
</evidence>
<protein>
    <recommendedName>
        <fullName evidence="2">histidine kinase</fullName>
        <ecNumber evidence="2">2.7.13.3</ecNumber>
    </recommendedName>
</protein>
<feature type="transmembrane region" description="Helical" evidence="7">
    <location>
        <begin position="98"/>
        <end position="116"/>
    </location>
</feature>
<dbReference type="EC" id="2.7.13.3" evidence="2"/>
<dbReference type="Gene3D" id="3.30.565.10">
    <property type="entry name" value="Histidine kinase-like ATPase, C-terminal domain"/>
    <property type="match status" value="1"/>
</dbReference>
<evidence type="ECO:0000313" key="9">
    <source>
        <dbReference type="EMBL" id="MDQ0153097.1"/>
    </source>
</evidence>
<dbReference type="SMART" id="SM00387">
    <property type="entry name" value="HATPase_c"/>
    <property type="match status" value="1"/>
</dbReference>
<keyword evidence="7" id="KW-0812">Transmembrane</keyword>
<feature type="transmembrane region" description="Helical" evidence="7">
    <location>
        <begin position="21"/>
        <end position="39"/>
    </location>
</feature>
<feature type="transmembrane region" description="Helical" evidence="7">
    <location>
        <begin position="162"/>
        <end position="180"/>
    </location>
</feature>
<keyword evidence="6" id="KW-0902">Two-component regulatory system</keyword>
<dbReference type="InterPro" id="IPR005467">
    <property type="entry name" value="His_kinase_dom"/>
</dbReference>
<dbReference type="InterPro" id="IPR003594">
    <property type="entry name" value="HATPase_dom"/>
</dbReference>
<dbReference type="EMBL" id="JAUSTO010000012">
    <property type="protein sequence ID" value="MDQ0153097.1"/>
    <property type="molecule type" value="Genomic_DNA"/>
</dbReference>
<evidence type="ECO:0000256" key="5">
    <source>
        <dbReference type="ARBA" id="ARBA00022777"/>
    </source>
</evidence>
<dbReference type="Proteomes" id="UP001241537">
    <property type="component" value="Unassembled WGS sequence"/>
</dbReference>
<evidence type="ECO:0000256" key="1">
    <source>
        <dbReference type="ARBA" id="ARBA00000085"/>
    </source>
</evidence>
<evidence type="ECO:0000256" key="3">
    <source>
        <dbReference type="ARBA" id="ARBA00022553"/>
    </source>
</evidence>
<dbReference type="InterPro" id="IPR036890">
    <property type="entry name" value="HATPase_C_sf"/>
</dbReference>
<evidence type="ECO:0000259" key="8">
    <source>
        <dbReference type="PROSITE" id="PS50109"/>
    </source>
</evidence>
<comment type="catalytic activity">
    <reaction evidence="1">
        <text>ATP + protein L-histidine = ADP + protein N-phospho-L-histidine.</text>
        <dbReference type="EC" id="2.7.13.3"/>
    </reaction>
</comment>
<dbReference type="PRINTS" id="PR00344">
    <property type="entry name" value="BCTRLSENSOR"/>
</dbReference>
<feature type="transmembrane region" description="Helical" evidence="7">
    <location>
        <begin position="68"/>
        <end position="86"/>
    </location>
</feature>
<keyword evidence="5 9" id="KW-0418">Kinase</keyword>
<accession>A0AAE3VBJ4</accession>
<dbReference type="GO" id="GO:0000160">
    <property type="term" value="P:phosphorelay signal transduction system"/>
    <property type="evidence" value="ECO:0007669"/>
    <property type="project" value="UniProtKB-KW"/>
</dbReference>
<evidence type="ECO:0000313" key="10">
    <source>
        <dbReference type="Proteomes" id="UP001241537"/>
    </source>
</evidence>
<feature type="domain" description="Histidine kinase" evidence="8">
    <location>
        <begin position="212"/>
        <end position="434"/>
    </location>
</feature>
<evidence type="ECO:0000256" key="6">
    <source>
        <dbReference type="ARBA" id="ARBA00023012"/>
    </source>
</evidence>
<keyword evidence="7" id="KW-0472">Membrane</keyword>
<dbReference type="GO" id="GO:0004673">
    <property type="term" value="F:protein histidine kinase activity"/>
    <property type="evidence" value="ECO:0007669"/>
    <property type="project" value="UniProtKB-EC"/>
</dbReference>